<accession>A0AAD6U6M4</accession>
<dbReference type="Gene3D" id="3.90.70.10">
    <property type="entry name" value="Cysteine proteinases"/>
    <property type="match status" value="1"/>
</dbReference>
<evidence type="ECO:0000256" key="2">
    <source>
        <dbReference type="PIRSR" id="PIRSR622684-1"/>
    </source>
</evidence>
<dbReference type="PROSITE" id="PS50203">
    <property type="entry name" value="CALPAIN_CAT"/>
    <property type="match status" value="1"/>
</dbReference>
<evidence type="ECO:0000256" key="1">
    <source>
        <dbReference type="ARBA" id="ARBA00007623"/>
    </source>
</evidence>
<dbReference type="Proteomes" id="UP001222325">
    <property type="component" value="Unassembled WGS sequence"/>
</dbReference>
<feature type="compositionally biased region" description="Basic and acidic residues" evidence="4">
    <location>
        <begin position="597"/>
        <end position="606"/>
    </location>
</feature>
<evidence type="ECO:0000313" key="7">
    <source>
        <dbReference type="Proteomes" id="UP001222325"/>
    </source>
</evidence>
<dbReference type="SMART" id="SM00230">
    <property type="entry name" value="CysPc"/>
    <property type="match status" value="1"/>
</dbReference>
<dbReference type="PROSITE" id="PS00139">
    <property type="entry name" value="THIOL_PROTEASE_CYS"/>
    <property type="match status" value="1"/>
</dbReference>
<dbReference type="PANTHER" id="PTHR10183:SF425">
    <property type="entry name" value="CALPAIN-5"/>
    <property type="match status" value="1"/>
</dbReference>
<dbReference type="InterPro" id="IPR038765">
    <property type="entry name" value="Papain-like_cys_pep_sf"/>
</dbReference>
<dbReference type="CDD" id="cd00044">
    <property type="entry name" value="CysPc"/>
    <property type="match status" value="1"/>
</dbReference>
<dbReference type="InterPro" id="IPR000169">
    <property type="entry name" value="Pept_cys_AS"/>
</dbReference>
<sequence>MPGTHLLPTPTMSPRNQRRRADRAKAAEPGKASFAQEEKRAGLLVTDELDKALSECRALVERIAQDCRRQNRRFRDAEFDLENDKERCLFGLSKENREYAPADVQRVTKIFKNPSFFIDGAGSNDLVQGRLGDCWFLSALSTMTTSKGLIEKFCVARDEQVGVYGWIFFRDSAWVSVIIDDLLFTSIPKFEELTSSEQALYHRDKKFYNASARVGGKSLYFSRSGTEGETWVPLIEKAYAKLHGDYASISGGFSCEAIEDLTGGVSTFIPTKDILDPDVFWTDELLLATKDRLFGCGFDTLDSTRSGIKDATVNGLIGGHAYSVLRAVEYNGKRFVVLRNPWGDSEWTGPWSDGAKEWTEEWLPALKHLQHAFGDDGEFVMEYSDFLDNWDLVERTLIFDDSWVMSSQWLQVTARPSSAAWSYGDISFAISIPAPTKAVIVLSKLDERYFIDISGNSCWTFDFALFKKGQKAIIAQSSLSRFYLRSVNVEVQLDAGEYIVHVRLDREVNNEVQVYHPGNCDTRKLARVQTERAKSQSIASNFKHSAVLSTLPIPLDVLAGQDLTELETKAEEAEKQLRAAALKQLESVPDASPDSAVDNKKVEKQDTTATDTVTIAKRASAHGRHQTQPQKLGVRREDEFDGTDLDSNIDIPASLADEDLGLRSGAGSPVPAEAVSTANQGSLSEPESHGEGETVSESGYDNDTAVLGLRVYTRRDAPAVVGGQLRQRLKASLAAVVNSSLSVASEHIDK</sequence>
<evidence type="ECO:0000313" key="6">
    <source>
        <dbReference type="EMBL" id="KAJ7088897.1"/>
    </source>
</evidence>
<dbReference type="AlphaFoldDB" id="A0AAD6U6M4"/>
<keyword evidence="7" id="KW-1185">Reference proteome</keyword>
<feature type="region of interest" description="Disordered" evidence="4">
    <location>
        <begin position="585"/>
        <end position="701"/>
    </location>
</feature>
<dbReference type="InterPro" id="IPR001300">
    <property type="entry name" value="Peptidase_C2_calpain_cat"/>
</dbReference>
<protein>
    <recommendedName>
        <fullName evidence="5">Calpain catalytic domain-containing protein</fullName>
    </recommendedName>
</protein>
<feature type="active site" evidence="2 3">
    <location>
        <position position="134"/>
    </location>
</feature>
<dbReference type="InterPro" id="IPR022684">
    <property type="entry name" value="Calpain_cysteine_protease"/>
</dbReference>
<evidence type="ECO:0000256" key="3">
    <source>
        <dbReference type="PROSITE-ProRule" id="PRU00239"/>
    </source>
</evidence>
<evidence type="ECO:0000256" key="4">
    <source>
        <dbReference type="SAM" id="MobiDB-lite"/>
    </source>
</evidence>
<gene>
    <name evidence="6" type="ORF">B0H15DRAFT_841074</name>
</gene>
<dbReference type="SUPFAM" id="SSF54001">
    <property type="entry name" value="Cysteine proteinases"/>
    <property type="match status" value="1"/>
</dbReference>
<keyword evidence="3" id="KW-0645">Protease</keyword>
<dbReference type="PRINTS" id="PR00704">
    <property type="entry name" value="CALPAIN"/>
</dbReference>
<reference evidence="6" key="1">
    <citation type="submission" date="2023-03" db="EMBL/GenBank/DDBJ databases">
        <title>Massive genome expansion in bonnet fungi (Mycena s.s.) driven by repeated elements and novel gene families across ecological guilds.</title>
        <authorList>
            <consortium name="Lawrence Berkeley National Laboratory"/>
            <person name="Harder C.B."/>
            <person name="Miyauchi S."/>
            <person name="Viragh M."/>
            <person name="Kuo A."/>
            <person name="Thoen E."/>
            <person name="Andreopoulos B."/>
            <person name="Lu D."/>
            <person name="Skrede I."/>
            <person name="Drula E."/>
            <person name="Henrissat B."/>
            <person name="Morin E."/>
            <person name="Kohler A."/>
            <person name="Barry K."/>
            <person name="LaButti K."/>
            <person name="Morin E."/>
            <person name="Salamov A."/>
            <person name="Lipzen A."/>
            <person name="Mereny Z."/>
            <person name="Hegedus B."/>
            <person name="Baldrian P."/>
            <person name="Stursova M."/>
            <person name="Weitz H."/>
            <person name="Taylor A."/>
            <person name="Grigoriev I.V."/>
            <person name="Nagy L.G."/>
            <person name="Martin F."/>
            <person name="Kauserud H."/>
        </authorList>
    </citation>
    <scope>NUCLEOTIDE SEQUENCE</scope>
    <source>
        <strain evidence="6">CBHHK173m</strain>
    </source>
</reference>
<feature type="domain" description="Calpain catalytic" evidence="5">
    <location>
        <begin position="105"/>
        <end position="394"/>
    </location>
</feature>
<dbReference type="GO" id="GO:0006508">
    <property type="term" value="P:proteolysis"/>
    <property type="evidence" value="ECO:0007669"/>
    <property type="project" value="UniProtKB-KW"/>
</dbReference>
<name>A0AAD6U6M4_9AGAR</name>
<dbReference type="GO" id="GO:0004198">
    <property type="term" value="F:calcium-dependent cysteine-type endopeptidase activity"/>
    <property type="evidence" value="ECO:0007669"/>
    <property type="project" value="InterPro"/>
</dbReference>
<feature type="region of interest" description="Disordered" evidence="4">
    <location>
        <begin position="1"/>
        <end position="37"/>
    </location>
</feature>
<evidence type="ECO:0000259" key="5">
    <source>
        <dbReference type="PROSITE" id="PS50203"/>
    </source>
</evidence>
<feature type="active site" evidence="2 3">
    <location>
        <position position="340"/>
    </location>
</feature>
<keyword evidence="3" id="KW-0788">Thiol protease</keyword>
<feature type="active site" evidence="2 3">
    <location>
        <position position="320"/>
    </location>
</feature>
<dbReference type="EMBL" id="JARJCN010000025">
    <property type="protein sequence ID" value="KAJ7088897.1"/>
    <property type="molecule type" value="Genomic_DNA"/>
</dbReference>
<organism evidence="6 7">
    <name type="scientific">Mycena belliarum</name>
    <dbReference type="NCBI Taxonomy" id="1033014"/>
    <lineage>
        <taxon>Eukaryota</taxon>
        <taxon>Fungi</taxon>
        <taxon>Dikarya</taxon>
        <taxon>Basidiomycota</taxon>
        <taxon>Agaricomycotina</taxon>
        <taxon>Agaricomycetes</taxon>
        <taxon>Agaricomycetidae</taxon>
        <taxon>Agaricales</taxon>
        <taxon>Marasmiineae</taxon>
        <taxon>Mycenaceae</taxon>
        <taxon>Mycena</taxon>
    </lineage>
</organism>
<dbReference type="PANTHER" id="PTHR10183">
    <property type="entry name" value="CALPAIN"/>
    <property type="match status" value="1"/>
</dbReference>
<dbReference type="Pfam" id="PF00648">
    <property type="entry name" value="Peptidase_C2"/>
    <property type="match status" value="1"/>
</dbReference>
<comment type="similarity">
    <text evidence="1">Belongs to the peptidase C2 family.</text>
</comment>
<feature type="compositionally biased region" description="Polar residues" evidence="4">
    <location>
        <begin position="676"/>
        <end position="685"/>
    </location>
</feature>
<comment type="caution">
    <text evidence="6">The sequence shown here is derived from an EMBL/GenBank/DDBJ whole genome shotgun (WGS) entry which is preliminary data.</text>
</comment>
<proteinExistence type="inferred from homology"/>
<keyword evidence="3" id="KW-0378">Hydrolase</keyword>